<dbReference type="EMBL" id="RSCJ01000045">
    <property type="protein sequence ID" value="RUR72619.1"/>
    <property type="molecule type" value="Genomic_DNA"/>
</dbReference>
<organism evidence="1 2">
    <name type="scientific">Chlorogloeopsis fritschii PCC 6912</name>
    <dbReference type="NCBI Taxonomy" id="211165"/>
    <lineage>
        <taxon>Bacteria</taxon>
        <taxon>Bacillati</taxon>
        <taxon>Cyanobacteriota</taxon>
        <taxon>Cyanophyceae</taxon>
        <taxon>Nostocales</taxon>
        <taxon>Chlorogloeopsidaceae</taxon>
        <taxon>Chlorogloeopsis</taxon>
    </lineage>
</organism>
<dbReference type="OrthoDB" id="516522at2"/>
<proteinExistence type="predicted"/>
<dbReference type="STRING" id="211165.GCA_000317285_06797"/>
<keyword evidence="2" id="KW-1185">Reference proteome</keyword>
<evidence type="ECO:0000313" key="1">
    <source>
        <dbReference type="EMBL" id="RUR72619.1"/>
    </source>
</evidence>
<reference evidence="1 2" key="1">
    <citation type="journal article" date="2019" name="Genome Biol. Evol.">
        <title>Day and night: Metabolic profiles and evolutionary relationships of six axenic non-marine cyanobacteria.</title>
        <authorList>
            <person name="Will S.E."/>
            <person name="Henke P."/>
            <person name="Boedeker C."/>
            <person name="Huang S."/>
            <person name="Brinkmann H."/>
            <person name="Rohde M."/>
            <person name="Jarek M."/>
            <person name="Friedl T."/>
            <person name="Seufert S."/>
            <person name="Schumacher M."/>
            <person name="Overmann J."/>
            <person name="Neumann-Schaal M."/>
            <person name="Petersen J."/>
        </authorList>
    </citation>
    <scope>NUCLEOTIDE SEQUENCE [LARGE SCALE GENOMIC DNA]</scope>
    <source>
        <strain evidence="1 2">PCC 6912</strain>
    </source>
</reference>
<name>A0A3S1A8W2_CHLFR</name>
<protein>
    <submittedName>
        <fullName evidence="1">Uncharacterized protein</fullName>
    </submittedName>
</protein>
<dbReference type="Proteomes" id="UP000268857">
    <property type="component" value="Unassembled WGS sequence"/>
</dbReference>
<dbReference type="AlphaFoldDB" id="A0A3S1A8W2"/>
<accession>A0A3S1A8W2</accession>
<gene>
    <name evidence="1" type="ORF">PCC6912_61760</name>
</gene>
<dbReference type="RefSeq" id="WP_016876052.1">
    <property type="nucleotide sequence ID" value="NZ_AJLN01000161.1"/>
</dbReference>
<sequence>MAENKRVRLEPHIEEYLKSHAQRVLDKPASLVTSAELTTLTNAIIYEHKLAQSMAKQIPFAKLFSWLMSWVPGSRVVGLNQQATDAPTLKASVPEPDNFEFDADLGDLYESEAA</sequence>
<evidence type="ECO:0000313" key="2">
    <source>
        <dbReference type="Proteomes" id="UP000268857"/>
    </source>
</evidence>
<comment type="caution">
    <text evidence="1">The sequence shown here is derived from an EMBL/GenBank/DDBJ whole genome shotgun (WGS) entry which is preliminary data.</text>
</comment>